<protein>
    <submittedName>
        <fullName evidence="1">Uncharacterized protein</fullName>
    </submittedName>
</protein>
<dbReference type="EMBL" id="CM035409">
    <property type="protein sequence ID" value="KAH7440225.1"/>
    <property type="molecule type" value="Genomic_DNA"/>
</dbReference>
<organism evidence="1 2">
    <name type="scientific">Ceratopteris richardii</name>
    <name type="common">Triangle waterfern</name>
    <dbReference type="NCBI Taxonomy" id="49495"/>
    <lineage>
        <taxon>Eukaryota</taxon>
        <taxon>Viridiplantae</taxon>
        <taxon>Streptophyta</taxon>
        <taxon>Embryophyta</taxon>
        <taxon>Tracheophyta</taxon>
        <taxon>Polypodiopsida</taxon>
        <taxon>Polypodiidae</taxon>
        <taxon>Polypodiales</taxon>
        <taxon>Pteridineae</taxon>
        <taxon>Pteridaceae</taxon>
        <taxon>Parkerioideae</taxon>
        <taxon>Ceratopteris</taxon>
    </lineage>
</organism>
<gene>
    <name evidence="1" type="ORF">KP509_04G097500</name>
</gene>
<accession>A0A8T2V374</accession>
<dbReference type="AlphaFoldDB" id="A0A8T2V374"/>
<dbReference type="Proteomes" id="UP000825935">
    <property type="component" value="Chromosome 4"/>
</dbReference>
<evidence type="ECO:0000313" key="1">
    <source>
        <dbReference type="EMBL" id="KAH7440225.1"/>
    </source>
</evidence>
<sequence>MCSVNVKKKPEDEHLTVAPEDKDGCFPASVPQLPPSERRNIGLPYRALKLYPWWIPRELAVLRSAVSGGSILFVPVQRHFVDQKRAARYFISSGVYSLPYASLLSVWPITLEMMPFPLSGLTKLVCGVSTVSWVSTDLATHVPATTDDSGIYWRRDKVPTFPSAEGVLAMLQSVA</sequence>
<keyword evidence="2" id="KW-1185">Reference proteome</keyword>
<name>A0A8T2V374_CERRI</name>
<comment type="caution">
    <text evidence="1">The sequence shown here is derived from an EMBL/GenBank/DDBJ whole genome shotgun (WGS) entry which is preliminary data.</text>
</comment>
<evidence type="ECO:0000313" key="2">
    <source>
        <dbReference type="Proteomes" id="UP000825935"/>
    </source>
</evidence>
<proteinExistence type="predicted"/>
<reference evidence="1" key="1">
    <citation type="submission" date="2021-08" db="EMBL/GenBank/DDBJ databases">
        <title>WGS assembly of Ceratopteris richardii.</title>
        <authorList>
            <person name="Marchant D.B."/>
            <person name="Chen G."/>
            <person name="Jenkins J."/>
            <person name="Shu S."/>
            <person name="Leebens-Mack J."/>
            <person name="Grimwood J."/>
            <person name="Schmutz J."/>
            <person name="Soltis P."/>
            <person name="Soltis D."/>
            <person name="Chen Z.-H."/>
        </authorList>
    </citation>
    <scope>NUCLEOTIDE SEQUENCE</scope>
    <source>
        <strain evidence="1">Whitten #5841</strain>
        <tissue evidence="1">Leaf</tissue>
    </source>
</reference>